<dbReference type="Pfam" id="PF00884">
    <property type="entry name" value="Sulfatase"/>
    <property type="match status" value="1"/>
</dbReference>
<sequence>MVKRSSHVRWQRSHPDLLFWFSFFVLNALLFLPMAVVSEENALSLPTLPSESGWQSALSHLLIWRESLDPWRISVELTAMTALWVWLGKWRRKWLGVLFVLIYILMLAYSIYEAIVSGIYLLEPSFYSQFFLARDGLPFLAERVNVVWTLYVGALLSLAAGCATVLWLWSVLLKSGTSPELSRSTRFGMAGLASLTLLALALYQQYTARPEMMISSFGFKLQRNVEVSLEIYKDVAGFDDNLVRHVYDYSGHRLAQKPDIYIIFVESYGSVLYKRPHFTPAYRALLRELIEKFNIEGWHVTTALSEAPTWGGGSWLSYTTTLFGMRIDNHPQYLDLRNKYQVERYPSLGATLHDQGYHYVWLSALDENISEVGWSKYTRMLAVDELIRYKDMGFVGPRYGWGPAPPDQWVLYWAHEHLKSKIDKPLIFFTITQNSHYPWTPHPELVEDWRTLNQAGPEPASVDPETIALDVMRANYLNAIDYQLRMLTEWILDVGDENSIFVLIGDHQPPAVSRRADGWATPVHVISQDAAFIEAFAEYGFVPGLEVNDLEPSLRHEGFYSMFMRVLLGRYGASRIAQPAYLPEGILSHGVETAN</sequence>
<dbReference type="Gene3D" id="3.40.720.10">
    <property type="entry name" value="Alkaline Phosphatase, subunit A"/>
    <property type="match status" value="1"/>
</dbReference>
<dbReference type="EMBL" id="DSMG01000142">
    <property type="protein sequence ID" value="HDX32555.1"/>
    <property type="molecule type" value="Genomic_DNA"/>
</dbReference>
<comment type="caution">
    <text evidence="9">The sequence shown here is derived from an EMBL/GenBank/DDBJ whole genome shotgun (WGS) entry which is preliminary data.</text>
</comment>
<feature type="transmembrane region" description="Helical" evidence="7">
    <location>
        <begin position="148"/>
        <end position="173"/>
    </location>
</feature>
<evidence type="ECO:0000256" key="3">
    <source>
        <dbReference type="ARBA" id="ARBA00022475"/>
    </source>
</evidence>
<comment type="pathway">
    <text evidence="2">Cell wall biogenesis; lipoteichoic acid biosynthesis.</text>
</comment>
<dbReference type="AlphaFoldDB" id="A0A7C1FUB4"/>
<evidence type="ECO:0000256" key="2">
    <source>
        <dbReference type="ARBA" id="ARBA00004936"/>
    </source>
</evidence>
<dbReference type="GO" id="GO:0005886">
    <property type="term" value="C:plasma membrane"/>
    <property type="evidence" value="ECO:0007669"/>
    <property type="project" value="UniProtKB-SubCell"/>
</dbReference>
<feature type="transmembrane region" description="Helical" evidence="7">
    <location>
        <begin position="94"/>
        <end position="122"/>
    </location>
</feature>
<dbReference type="InterPro" id="IPR000917">
    <property type="entry name" value="Sulfatase_N"/>
</dbReference>
<feature type="transmembrane region" description="Helical" evidence="7">
    <location>
        <begin position="71"/>
        <end position="87"/>
    </location>
</feature>
<feature type="transmembrane region" description="Helical" evidence="7">
    <location>
        <begin position="17"/>
        <end position="36"/>
    </location>
</feature>
<organism evidence="9">
    <name type="scientific">Caldilinea aerophila</name>
    <dbReference type="NCBI Taxonomy" id="133453"/>
    <lineage>
        <taxon>Bacteria</taxon>
        <taxon>Bacillati</taxon>
        <taxon>Chloroflexota</taxon>
        <taxon>Caldilineae</taxon>
        <taxon>Caldilineales</taxon>
        <taxon>Caldilineaceae</taxon>
        <taxon>Caldilinea</taxon>
    </lineage>
</organism>
<evidence type="ECO:0000313" key="9">
    <source>
        <dbReference type="EMBL" id="HDX32555.1"/>
    </source>
</evidence>
<name>A0A7C1FUB4_9CHLR</name>
<keyword evidence="3" id="KW-1003">Cell membrane</keyword>
<dbReference type="PANTHER" id="PTHR47371:SF3">
    <property type="entry name" value="PHOSPHOGLYCEROL TRANSFERASE I"/>
    <property type="match status" value="1"/>
</dbReference>
<evidence type="ECO:0000256" key="5">
    <source>
        <dbReference type="ARBA" id="ARBA00022989"/>
    </source>
</evidence>
<evidence type="ECO:0000259" key="8">
    <source>
        <dbReference type="Pfam" id="PF00884"/>
    </source>
</evidence>
<protein>
    <recommendedName>
        <fullName evidence="8">Sulfatase N-terminal domain-containing protein</fullName>
    </recommendedName>
</protein>
<evidence type="ECO:0000256" key="1">
    <source>
        <dbReference type="ARBA" id="ARBA00004651"/>
    </source>
</evidence>
<evidence type="ECO:0000256" key="4">
    <source>
        <dbReference type="ARBA" id="ARBA00022692"/>
    </source>
</evidence>
<feature type="domain" description="Sulfatase N-terminal" evidence="8">
    <location>
        <begin position="339"/>
        <end position="511"/>
    </location>
</feature>
<gene>
    <name evidence="9" type="ORF">ENQ20_13865</name>
</gene>
<dbReference type="InterPro" id="IPR050448">
    <property type="entry name" value="OpgB/LTA_synthase_biosynth"/>
</dbReference>
<accession>A0A7C1FUB4</accession>
<feature type="transmembrane region" description="Helical" evidence="7">
    <location>
        <begin position="185"/>
        <end position="203"/>
    </location>
</feature>
<reference evidence="9" key="1">
    <citation type="journal article" date="2020" name="mSystems">
        <title>Genome- and Community-Level Interaction Insights into Carbon Utilization and Element Cycling Functions of Hydrothermarchaeota in Hydrothermal Sediment.</title>
        <authorList>
            <person name="Zhou Z."/>
            <person name="Liu Y."/>
            <person name="Xu W."/>
            <person name="Pan J."/>
            <person name="Luo Z.H."/>
            <person name="Li M."/>
        </authorList>
    </citation>
    <scope>NUCLEOTIDE SEQUENCE [LARGE SCALE GENOMIC DNA]</scope>
    <source>
        <strain evidence="9">SpSt-289</strain>
    </source>
</reference>
<proteinExistence type="predicted"/>
<comment type="subcellular location">
    <subcellularLocation>
        <location evidence="1">Cell membrane</location>
        <topology evidence="1">Multi-pass membrane protein</topology>
    </subcellularLocation>
</comment>
<evidence type="ECO:0000256" key="7">
    <source>
        <dbReference type="SAM" id="Phobius"/>
    </source>
</evidence>
<keyword evidence="5 7" id="KW-1133">Transmembrane helix</keyword>
<evidence type="ECO:0000256" key="6">
    <source>
        <dbReference type="ARBA" id="ARBA00023136"/>
    </source>
</evidence>
<dbReference type="PANTHER" id="PTHR47371">
    <property type="entry name" value="LIPOTEICHOIC ACID SYNTHASE"/>
    <property type="match status" value="1"/>
</dbReference>
<dbReference type="SUPFAM" id="SSF53649">
    <property type="entry name" value="Alkaline phosphatase-like"/>
    <property type="match status" value="1"/>
</dbReference>
<dbReference type="InterPro" id="IPR017850">
    <property type="entry name" value="Alkaline_phosphatase_core_sf"/>
</dbReference>
<keyword evidence="4 7" id="KW-0812">Transmembrane</keyword>
<keyword evidence="6 7" id="KW-0472">Membrane</keyword>